<dbReference type="OrthoDB" id="3783571at2759"/>
<sequence>MSASSATTPRTSLDMIKTPMKSSAESVVSSNTTLGDTSRASSLWRSVKRHAKEHHDSVNAAYITYYGGAVAVSTAKQQEVWQYQRRSR</sequence>
<organism evidence="3">
    <name type="scientific">Leptosphaeria maculans (strain JN3 / isolate v23.1.3 / race Av1-4-5-6-7-8)</name>
    <name type="common">Blackleg fungus</name>
    <name type="synonym">Phoma lingam</name>
    <dbReference type="NCBI Taxonomy" id="985895"/>
    <lineage>
        <taxon>Eukaryota</taxon>
        <taxon>Fungi</taxon>
        <taxon>Dikarya</taxon>
        <taxon>Ascomycota</taxon>
        <taxon>Pezizomycotina</taxon>
        <taxon>Dothideomycetes</taxon>
        <taxon>Pleosporomycetidae</taxon>
        <taxon>Pleosporales</taxon>
        <taxon>Pleosporineae</taxon>
        <taxon>Leptosphaeriaceae</taxon>
        <taxon>Plenodomus</taxon>
        <taxon>Plenodomus lingam/Leptosphaeria maculans species complex</taxon>
    </lineage>
</organism>
<dbReference type="Proteomes" id="UP000002668">
    <property type="component" value="Genome"/>
</dbReference>
<dbReference type="OMA" id="QEVWQYQ"/>
<dbReference type="VEuPathDB" id="FungiDB:LEMA_uP103090.1"/>
<evidence type="ECO:0000313" key="3">
    <source>
        <dbReference type="Proteomes" id="UP000002668"/>
    </source>
</evidence>
<keyword evidence="3" id="KW-1185">Reference proteome</keyword>
<dbReference type="GeneID" id="13281039"/>
<evidence type="ECO:0000256" key="1">
    <source>
        <dbReference type="SAM" id="MobiDB-lite"/>
    </source>
</evidence>
<accession>E5A0N2</accession>
<protein>
    <submittedName>
        <fullName evidence="2">Predicted protein</fullName>
    </submittedName>
</protein>
<feature type="compositionally biased region" description="Polar residues" evidence="1">
    <location>
        <begin position="1"/>
        <end position="11"/>
    </location>
</feature>
<dbReference type="HOGENOM" id="CLU_165609_0_0_1"/>
<dbReference type="EMBL" id="FP929131">
    <property type="protein sequence ID" value="CBX97178.1"/>
    <property type="molecule type" value="Genomic_DNA"/>
</dbReference>
<name>E5A0N2_LEPMJ</name>
<proteinExistence type="predicted"/>
<reference evidence="3" key="1">
    <citation type="journal article" date="2011" name="Nat. Commun.">
        <title>Effector diversification within compartments of the Leptosphaeria maculans genome affected by Repeat-Induced Point mutations.</title>
        <authorList>
            <person name="Rouxel T."/>
            <person name="Grandaubert J."/>
            <person name="Hane J.K."/>
            <person name="Hoede C."/>
            <person name="van de Wouw A.P."/>
            <person name="Couloux A."/>
            <person name="Dominguez V."/>
            <person name="Anthouard V."/>
            <person name="Bally P."/>
            <person name="Bourras S."/>
            <person name="Cozijnsen A.J."/>
            <person name="Ciuffetti L.M."/>
            <person name="Degrave A."/>
            <person name="Dilmaghani A."/>
            <person name="Duret L."/>
            <person name="Fudal I."/>
            <person name="Goodwin S.B."/>
            <person name="Gout L."/>
            <person name="Glaser N."/>
            <person name="Linglin J."/>
            <person name="Kema G.H.J."/>
            <person name="Lapalu N."/>
            <person name="Lawrence C.B."/>
            <person name="May K."/>
            <person name="Meyer M."/>
            <person name="Ollivier B."/>
            <person name="Poulain J."/>
            <person name="Schoch C.L."/>
            <person name="Simon A."/>
            <person name="Spatafora J.W."/>
            <person name="Stachowiak A."/>
            <person name="Turgeon B.G."/>
            <person name="Tyler B.M."/>
            <person name="Vincent D."/>
            <person name="Weissenbach J."/>
            <person name="Amselem J."/>
            <person name="Quesneville H."/>
            <person name="Oliver R.P."/>
            <person name="Wincker P."/>
            <person name="Balesdent M.-H."/>
            <person name="Howlett B.J."/>
        </authorList>
    </citation>
    <scope>NUCLEOTIDE SEQUENCE [LARGE SCALE GENOMIC DNA]</scope>
    <source>
        <strain evidence="3">JN3 / isolate v23.1.3 / race Av1-4-5-6-7-8</strain>
    </source>
</reference>
<dbReference type="eggNOG" id="ENOG502R2G0">
    <property type="taxonomic scope" value="Eukaryota"/>
</dbReference>
<feature type="region of interest" description="Disordered" evidence="1">
    <location>
        <begin position="1"/>
        <end position="40"/>
    </location>
</feature>
<feature type="compositionally biased region" description="Polar residues" evidence="1">
    <location>
        <begin position="20"/>
        <end position="40"/>
    </location>
</feature>
<evidence type="ECO:0000313" key="2">
    <source>
        <dbReference type="EMBL" id="CBX97178.1"/>
    </source>
</evidence>
<dbReference type="InParanoid" id="E5A0N2"/>
<gene>
    <name evidence="2" type="ORF">LEMA_uP103090.1</name>
</gene>
<dbReference type="AlphaFoldDB" id="E5A0N2"/>